<dbReference type="InterPro" id="IPR027268">
    <property type="entry name" value="Peptidase_M4/M1_CTD_sf"/>
</dbReference>
<dbReference type="CDD" id="cd09601">
    <property type="entry name" value="M1_APN-Q_like"/>
    <property type="match status" value="1"/>
</dbReference>
<dbReference type="GO" id="GO:0006508">
    <property type="term" value="P:proteolysis"/>
    <property type="evidence" value="ECO:0007669"/>
    <property type="project" value="UniProtKB-KW"/>
</dbReference>
<evidence type="ECO:0000256" key="7">
    <source>
        <dbReference type="PIRSR" id="PIRSR634016-1"/>
    </source>
</evidence>
<keyword evidence="5 8" id="KW-0862">Zinc</keyword>
<dbReference type="SUPFAM" id="SSF63737">
    <property type="entry name" value="Leukotriene A4 hydrolase N-terminal domain"/>
    <property type="match status" value="1"/>
</dbReference>
<dbReference type="GO" id="GO:0005615">
    <property type="term" value="C:extracellular space"/>
    <property type="evidence" value="ECO:0007669"/>
    <property type="project" value="TreeGrafter"/>
</dbReference>
<dbReference type="InterPro" id="IPR050344">
    <property type="entry name" value="Peptidase_M1_aminopeptidases"/>
</dbReference>
<evidence type="ECO:0000313" key="15">
    <source>
        <dbReference type="Proteomes" id="UP000193642"/>
    </source>
</evidence>
<dbReference type="SUPFAM" id="SSF55486">
    <property type="entry name" value="Metalloproteases ('zincins'), catalytic domain"/>
    <property type="match status" value="1"/>
</dbReference>
<evidence type="ECO:0000259" key="11">
    <source>
        <dbReference type="Pfam" id="PF01433"/>
    </source>
</evidence>
<evidence type="ECO:0000313" key="14">
    <source>
        <dbReference type="EMBL" id="ORY49506.1"/>
    </source>
</evidence>
<dbReference type="InterPro" id="IPR045357">
    <property type="entry name" value="Aminopeptidase_N-like_N"/>
</dbReference>
<proteinExistence type="inferred from homology"/>
<evidence type="ECO:0000256" key="5">
    <source>
        <dbReference type="ARBA" id="ARBA00022833"/>
    </source>
</evidence>
<feature type="active site" description="Proton acceptor" evidence="7">
    <location>
        <position position="804"/>
    </location>
</feature>
<dbReference type="PANTHER" id="PTHR11533">
    <property type="entry name" value="PROTEASE M1 ZINC METALLOPROTEASE"/>
    <property type="match status" value="1"/>
</dbReference>
<feature type="binding site" evidence="8">
    <location>
        <position position="826"/>
    </location>
    <ligand>
        <name>Zn(2+)</name>
        <dbReference type="ChEBI" id="CHEBI:29105"/>
        <note>catalytic</note>
    </ligand>
</feature>
<evidence type="ECO:0000256" key="2">
    <source>
        <dbReference type="ARBA" id="ARBA00022670"/>
    </source>
</evidence>
<feature type="binding site" evidence="8">
    <location>
        <position position="803"/>
    </location>
    <ligand>
        <name>Zn(2+)</name>
        <dbReference type="ChEBI" id="CHEBI:29105"/>
        <note>catalytic</note>
    </ligand>
</feature>
<feature type="binding site" evidence="8">
    <location>
        <position position="807"/>
    </location>
    <ligand>
        <name>Zn(2+)</name>
        <dbReference type="ChEBI" id="CHEBI:29105"/>
        <note>catalytic</note>
    </ligand>
</feature>
<dbReference type="Proteomes" id="UP000193642">
    <property type="component" value="Unassembled WGS sequence"/>
</dbReference>
<evidence type="ECO:0000259" key="12">
    <source>
        <dbReference type="Pfam" id="PF11838"/>
    </source>
</evidence>
<evidence type="ECO:0000259" key="13">
    <source>
        <dbReference type="Pfam" id="PF17900"/>
    </source>
</evidence>
<keyword evidence="10" id="KW-0732">Signal</keyword>
<keyword evidence="6" id="KW-0482">Metalloprotease</keyword>
<keyword evidence="2" id="KW-0645">Protease</keyword>
<comment type="similarity">
    <text evidence="1">Belongs to the peptidase M1 family.</text>
</comment>
<dbReference type="InterPro" id="IPR034016">
    <property type="entry name" value="M1_APN-typ"/>
</dbReference>
<dbReference type="Gene3D" id="3.80.10.10">
    <property type="entry name" value="Ribonuclease Inhibitor"/>
    <property type="match status" value="1"/>
</dbReference>
<feature type="domain" description="ERAP1-like C-terminal" evidence="12">
    <location>
        <begin position="1062"/>
        <end position="1237"/>
    </location>
</feature>
<dbReference type="Pfam" id="PF17900">
    <property type="entry name" value="Peptidase_M1_N"/>
    <property type="match status" value="1"/>
</dbReference>
<dbReference type="Pfam" id="PF11838">
    <property type="entry name" value="ERAP1_C"/>
    <property type="match status" value="1"/>
</dbReference>
<dbReference type="InterPro" id="IPR014782">
    <property type="entry name" value="Peptidase_M1_dom"/>
</dbReference>
<feature type="domain" description="Peptidase M1 membrane alanine aminopeptidase" evidence="11">
    <location>
        <begin position="721"/>
        <end position="909"/>
    </location>
</feature>
<dbReference type="Gene3D" id="2.60.40.1730">
    <property type="entry name" value="tricorn interacting facor f3 domain"/>
    <property type="match status" value="1"/>
</dbReference>
<gene>
    <name evidence="14" type="ORF">BCR33DRAFT_713807</name>
</gene>
<dbReference type="OrthoDB" id="10031169at2759"/>
<dbReference type="InterPro" id="IPR001930">
    <property type="entry name" value="Peptidase_M1"/>
</dbReference>
<keyword evidence="4" id="KW-0378">Hydrolase</keyword>
<dbReference type="Pfam" id="PF01433">
    <property type="entry name" value="Peptidase_M1"/>
    <property type="match status" value="1"/>
</dbReference>
<dbReference type="SUPFAM" id="SSF52058">
    <property type="entry name" value="L domain-like"/>
    <property type="match status" value="1"/>
</dbReference>
<evidence type="ECO:0000256" key="6">
    <source>
        <dbReference type="ARBA" id="ARBA00023049"/>
    </source>
</evidence>
<evidence type="ECO:0000256" key="10">
    <source>
        <dbReference type="SAM" id="SignalP"/>
    </source>
</evidence>
<dbReference type="GO" id="GO:0005737">
    <property type="term" value="C:cytoplasm"/>
    <property type="evidence" value="ECO:0007669"/>
    <property type="project" value="TreeGrafter"/>
</dbReference>
<feature type="domain" description="Aminopeptidase N-like N-terminal" evidence="13">
    <location>
        <begin position="566"/>
        <end position="680"/>
    </location>
</feature>
<protein>
    <recommendedName>
        <fullName evidence="16">Leukotriene A-4 hydrolase homolog</fullName>
    </recommendedName>
</protein>
<comment type="caution">
    <text evidence="14">The sequence shown here is derived from an EMBL/GenBank/DDBJ whole genome shotgun (WGS) entry which is preliminary data.</text>
</comment>
<evidence type="ECO:0000256" key="9">
    <source>
        <dbReference type="PIRSR" id="PIRSR634016-4"/>
    </source>
</evidence>
<evidence type="ECO:0000256" key="1">
    <source>
        <dbReference type="ARBA" id="ARBA00010136"/>
    </source>
</evidence>
<reference evidence="14 15" key="1">
    <citation type="submission" date="2016-07" db="EMBL/GenBank/DDBJ databases">
        <title>Pervasive Adenine N6-methylation of Active Genes in Fungi.</title>
        <authorList>
            <consortium name="DOE Joint Genome Institute"/>
            <person name="Mondo S.J."/>
            <person name="Dannebaum R.O."/>
            <person name="Kuo R.C."/>
            <person name="Labutti K."/>
            <person name="Haridas S."/>
            <person name="Kuo A."/>
            <person name="Salamov A."/>
            <person name="Ahrendt S.R."/>
            <person name="Lipzen A."/>
            <person name="Sullivan W."/>
            <person name="Andreopoulos W.B."/>
            <person name="Clum A."/>
            <person name="Lindquist E."/>
            <person name="Daum C."/>
            <person name="Ramamoorthy G.K."/>
            <person name="Gryganskyi A."/>
            <person name="Culley D."/>
            <person name="Magnuson J.K."/>
            <person name="James T.Y."/>
            <person name="O'Malley M.A."/>
            <person name="Stajich J.E."/>
            <person name="Spatafora J.W."/>
            <person name="Visel A."/>
            <person name="Grigoriev I.V."/>
        </authorList>
    </citation>
    <scope>NUCLEOTIDE SEQUENCE [LARGE SCALE GENOMIC DNA]</scope>
    <source>
        <strain evidence="14 15">JEL800</strain>
    </source>
</reference>
<keyword evidence="15" id="KW-1185">Reference proteome</keyword>
<dbReference type="EMBL" id="MCGO01000009">
    <property type="protein sequence ID" value="ORY49506.1"/>
    <property type="molecule type" value="Genomic_DNA"/>
</dbReference>
<dbReference type="GO" id="GO:0042277">
    <property type="term" value="F:peptide binding"/>
    <property type="evidence" value="ECO:0007669"/>
    <property type="project" value="TreeGrafter"/>
</dbReference>
<evidence type="ECO:0000256" key="4">
    <source>
        <dbReference type="ARBA" id="ARBA00022801"/>
    </source>
</evidence>
<dbReference type="Gene3D" id="1.10.390.10">
    <property type="entry name" value="Neutral Protease Domain 2"/>
    <property type="match status" value="1"/>
</dbReference>
<evidence type="ECO:0000256" key="3">
    <source>
        <dbReference type="ARBA" id="ARBA00022723"/>
    </source>
</evidence>
<dbReference type="InterPro" id="IPR042097">
    <property type="entry name" value="Aminopeptidase_N-like_N_sf"/>
</dbReference>
<dbReference type="GO" id="GO:0043171">
    <property type="term" value="P:peptide catabolic process"/>
    <property type="evidence" value="ECO:0007669"/>
    <property type="project" value="TreeGrafter"/>
</dbReference>
<evidence type="ECO:0000256" key="8">
    <source>
        <dbReference type="PIRSR" id="PIRSR634016-3"/>
    </source>
</evidence>
<dbReference type="STRING" id="329046.A0A1Y2CRC4"/>
<sequence length="1447" mass="160918">MWMQLSKLLLLRKAMVAVNKGPDSAAAARNLHNNIKRLIHVLMLSFPFEFMADSFQMLSFPLEFMASSPASGPHSDCQLLSAILPNVAIQSGSLFACCRSPAVTCDRDGFITNLDFSNIGLTGRMPDFSSLTQLHHLDLRSNNLTGSVGPLPSSLTTLLLDNNKLTGSLPSLPPNLRTFSAPNNGLTDPFPSPLPPSLANLILTNNEISGVIPFDAESLIHFDLNGNCFKNHETFSVTNSLYCSDDCLPLNQVWSWIPQAKCCDPSLDVGVTCNGPHVVKINYTSLLSSETRFVPQINEVTPPATPALIAVEDSETPIPDESVKNITESSTSSLSAVTWTLDDLKTNFIFNSALISAWLMDVGSLVPNIVSDTFSCHTPTLEFLDSSDGFEVLLSTAAILAIFTGAGSLLTAAAYVHSRQEGTQVNLKGSVSSKLESTRLPTDITPTKYDLKITADPGETGFAGSVFIDLQSNGPATNRITLHAADLCFTKSNVSVWNVIADHLDSVSTNLDEPTKEPHYPALNQHHHVHSSSYYISNDGVPLRPSSILRDDKAMTVTFIFPVALTPLDPARPISLRINYTGEIGLKTMTGFFKSPINNHHDLNKKPSYIAATHFEPVAARKAFPCFDEPQFKALWTISIAAPREYMVVSNNPVEKVTELANGWTVWKFSDGEVQMSSYLVAWGIGKMKAIEQNALVGVDKKSVTVRGFVYEGMSVDDVKFSVDVATKSLKYYEKMLNTPYPMAKLDLWPMPDFAGEGMENMGLCIFNEGGLFVKTTKASQKNEAIVVSDPDHQIYVSNLVAHEVAHHWFGDLVTMKWWNTLWLNEGFAEWAQYLGTNVSHPPWRIYDRFFEMEHELVFQKEFGGYTRSVGTAIEEDVERVGEITRMFDELTYNKGAAIIRMFEAHLALTEIDKHHSDTRSMSSSIDFTCSPWDRVLRRYLKSSALGTVLPNDLYGAINTEDETGFVSIAFQRWIEKEGVPVLWVDSAGKVHQERLLAWRSAEESQVTAEPWLIPFVYTHIEYNWRCSKWEVGLFGRKWVGDESENVLDLQQSVDGNKVAMLANPGRTGLYRFKPADAEFPILAAILKYNHNLIIPIDRAGLVSDLIALTLANYIHPSQSLPVLKYLVSERHPTVWKVAIEGLTTLLKTMELHGGYIPLMHFVQSLVFPVADSIGWWASIHASKQMQQPDFFTQQLRSIILPFAANLNHAPTVAMARETFALWSRESKGKSPVTVMFHIQEDLPLLLGIVYGQAIRDDPIHAWEVLRNASRLMPGDFNGIRRDVFARSMMASHLKELVRFNGILLGTTSSELPLVIRGWLTRLMHIVEFGNQNAVEFAWESLRWGRFLGIDKEDGVVSGKYMFWNSVLKTDIKKLDAVVEAIVGAGWKDGPIWRDAVDLVADGCEGNKFVLKAVKRGLERAEAAGKFRDELGDSLYDWLLMKGNGTS</sequence>
<organism evidence="14 15">
    <name type="scientific">Rhizoclosmatium globosum</name>
    <dbReference type="NCBI Taxonomy" id="329046"/>
    <lineage>
        <taxon>Eukaryota</taxon>
        <taxon>Fungi</taxon>
        <taxon>Fungi incertae sedis</taxon>
        <taxon>Chytridiomycota</taxon>
        <taxon>Chytridiomycota incertae sedis</taxon>
        <taxon>Chytridiomycetes</taxon>
        <taxon>Chytridiales</taxon>
        <taxon>Chytriomycetaceae</taxon>
        <taxon>Rhizoclosmatium</taxon>
    </lineage>
</organism>
<dbReference type="GO" id="GO:0070006">
    <property type="term" value="F:metalloaminopeptidase activity"/>
    <property type="evidence" value="ECO:0007669"/>
    <property type="project" value="TreeGrafter"/>
</dbReference>
<dbReference type="InterPro" id="IPR024571">
    <property type="entry name" value="ERAP1-like_C_dom"/>
</dbReference>
<comment type="cofactor">
    <cofactor evidence="8">
        <name>Zn(2+)</name>
        <dbReference type="ChEBI" id="CHEBI:29105"/>
    </cofactor>
    <text evidence="8">Binds 1 zinc ion per subunit.</text>
</comment>
<feature type="site" description="Transition state stabilizer" evidence="9">
    <location>
        <position position="893"/>
    </location>
</feature>
<accession>A0A1Y2CRC4</accession>
<feature type="chain" id="PRO_5012937558" description="Leukotriene A-4 hydrolase homolog" evidence="10">
    <location>
        <begin position="18"/>
        <end position="1447"/>
    </location>
</feature>
<dbReference type="Gene3D" id="1.25.50.20">
    <property type="match status" value="1"/>
</dbReference>
<keyword evidence="3 8" id="KW-0479">Metal-binding</keyword>
<dbReference type="InterPro" id="IPR032675">
    <property type="entry name" value="LRR_dom_sf"/>
</dbReference>
<dbReference type="GO" id="GO:0016020">
    <property type="term" value="C:membrane"/>
    <property type="evidence" value="ECO:0007669"/>
    <property type="project" value="TreeGrafter"/>
</dbReference>
<evidence type="ECO:0008006" key="16">
    <source>
        <dbReference type="Google" id="ProtNLM"/>
    </source>
</evidence>
<feature type="signal peptide" evidence="10">
    <location>
        <begin position="1"/>
        <end position="17"/>
    </location>
</feature>
<dbReference type="GO" id="GO:0008270">
    <property type="term" value="F:zinc ion binding"/>
    <property type="evidence" value="ECO:0007669"/>
    <property type="project" value="InterPro"/>
</dbReference>
<dbReference type="PANTHER" id="PTHR11533:SF299">
    <property type="entry name" value="AMINOPEPTIDASE"/>
    <property type="match status" value="1"/>
</dbReference>
<name>A0A1Y2CRC4_9FUNG</name>
<dbReference type="PRINTS" id="PR00756">
    <property type="entry name" value="ALADIPTASE"/>
</dbReference>